<evidence type="ECO:0000313" key="2">
    <source>
        <dbReference type="EMBL" id="QTX11582.1"/>
    </source>
</evidence>
<dbReference type="EMBL" id="JAFMPM010000006">
    <property type="protein sequence ID" value="MBO0612969.1"/>
    <property type="molecule type" value="Genomic_DNA"/>
</dbReference>
<keyword evidence="3" id="KW-1185">Reference proteome</keyword>
<evidence type="ECO:0000313" key="1">
    <source>
        <dbReference type="EMBL" id="MBO0612969.1"/>
    </source>
</evidence>
<name>A0A8B0SRR4_9GAMM</name>
<gene>
    <name evidence="2" type="ORF">J1836_004305</name>
    <name evidence="1" type="ORF">J1836_08520</name>
</gene>
<organism evidence="2">
    <name type="scientific">Thiothrix fructosivorans</name>
    <dbReference type="NCBI Taxonomy" id="111770"/>
    <lineage>
        <taxon>Bacteria</taxon>
        <taxon>Pseudomonadati</taxon>
        <taxon>Pseudomonadota</taxon>
        <taxon>Gammaproteobacteria</taxon>
        <taxon>Thiotrichales</taxon>
        <taxon>Thiotrichaceae</taxon>
        <taxon>Thiothrix</taxon>
    </lineage>
</organism>
<dbReference type="RefSeq" id="WP_207250708.1">
    <property type="nucleotide sequence ID" value="NZ_JAFMPM010000006.1"/>
</dbReference>
<dbReference type="EMBL" id="CP072748">
    <property type="protein sequence ID" value="QTX11582.1"/>
    <property type="molecule type" value="Genomic_DNA"/>
</dbReference>
<protein>
    <submittedName>
        <fullName evidence="2">Uncharacterized protein</fullName>
    </submittedName>
</protein>
<accession>A0A8B0SRR4</accession>
<dbReference type="Proteomes" id="UP000664466">
    <property type="component" value="Unassembled WGS sequence"/>
</dbReference>
<reference evidence="1 3" key="1">
    <citation type="submission" date="2021-03" db="EMBL/GenBank/DDBJ databases">
        <title>Draft genome and methylome analysis of Thiotrix fructosivoruns ATCC 49748.</title>
        <authorList>
            <person name="Fomenkov A."/>
            <person name="Grabovich M.Y."/>
            <person name="Roberts R.J."/>
        </authorList>
    </citation>
    <scope>NUCLEOTIDE SEQUENCE [LARGE SCALE GENOMIC DNA]</scope>
    <source>
        <strain evidence="1 3">ATCC 49748</strain>
    </source>
</reference>
<dbReference type="AlphaFoldDB" id="A0A8B0SRR4"/>
<evidence type="ECO:0000313" key="3">
    <source>
        <dbReference type="Proteomes" id="UP000664466"/>
    </source>
</evidence>
<sequence>MEFEQAVGIYTAAVEAKTGGMGQALYPSESCSYLKSGIWYLHNHYEFLGKVGTKCKCLIETQAD</sequence>
<proteinExistence type="predicted"/>
<reference evidence="2" key="2">
    <citation type="submission" date="2021-04" db="EMBL/GenBank/DDBJ databases">
        <title>Complete Genome and methylome analysis of Thiothrix fructosivorans ATCC 49748.</title>
        <authorList>
            <person name="Fomenkov A."/>
            <person name="Sun L."/>
            <person name="Vincze T."/>
            <person name="Grabovich M.Y."/>
            <person name="Roberts R.J."/>
        </authorList>
    </citation>
    <scope>NUCLEOTIDE SEQUENCE</scope>
    <source>
        <strain evidence="2">ATCC 49748</strain>
    </source>
</reference>